<dbReference type="InterPro" id="IPR035969">
    <property type="entry name" value="Rab-GAP_TBC_sf"/>
</dbReference>
<keyword evidence="1" id="KW-0343">GTPase activation</keyword>
<feature type="region of interest" description="Disordered" evidence="2">
    <location>
        <begin position="15"/>
        <end position="34"/>
    </location>
</feature>
<dbReference type="GO" id="GO:0005096">
    <property type="term" value="F:GTPase activator activity"/>
    <property type="evidence" value="ECO:0007669"/>
    <property type="project" value="UniProtKB-KW"/>
</dbReference>
<dbReference type="GO" id="GO:0006888">
    <property type="term" value="P:endoplasmic reticulum to Golgi vesicle-mediated transport"/>
    <property type="evidence" value="ECO:0007669"/>
    <property type="project" value="TreeGrafter"/>
</dbReference>
<dbReference type="PANTHER" id="PTHR20913:SF7">
    <property type="entry name" value="RE60063P"/>
    <property type="match status" value="1"/>
</dbReference>
<dbReference type="GO" id="GO:0005789">
    <property type="term" value="C:endoplasmic reticulum membrane"/>
    <property type="evidence" value="ECO:0007669"/>
    <property type="project" value="TreeGrafter"/>
</dbReference>
<dbReference type="Proteomes" id="UP000799536">
    <property type="component" value="Unassembled WGS sequence"/>
</dbReference>
<evidence type="ECO:0000259" key="3">
    <source>
        <dbReference type="PROSITE" id="PS50086"/>
    </source>
</evidence>
<evidence type="ECO:0000256" key="1">
    <source>
        <dbReference type="ARBA" id="ARBA00022468"/>
    </source>
</evidence>
<evidence type="ECO:0000313" key="5">
    <source>
        <dbReference type="Proteomes" id="UP000799536"/>
    </source>
</evidence>
<evidence type="ECO:0000256" key="2">
    <source>
        <dbReference type="SAM" id="MobiDB-lite"/>
    </source>
</evidence>
<accession>A0A9P4JQ84</accession>
<name>A0A9P4JQ84_9PLEO</name>
<dbReference type="OrthoDB" id="206700at2759"/>
<dbReference type="EMBL" id="ML993983">
    <property type="protein sequence ID" value="KAF2201274.1"/>
    <property type="molecule type" value="Genomic_DNA"/>
</dbReference>
<organism evidence="4 5">
    <name type="scientific">Delitschia confertaspora ATCC 74209</name>
    <dbReference type="NCBI Taxonomy" id="1513339"/>
    <lineage>
        <taxon>Eukaryota</taxon>
        <taxon>Fungi</taxon>
        <taxon>Dikarya</taxon>
        <taxon>Ascomycota</taxon>
        <taxon>Pezizomycotina</taxon>
        <taxon>Dothideomycetes</taxon>
        <taxon>Pleosporomycetidae</taxon>
        <taxon>Pleosporales</taxon>
        <taxon>Delitschiaceae</taxon>
        <taxon>Delitschia</taxon>
    </lineage>
</organism>
<dbReference type="InterPro" id="IPR000195">
    <property type="entry name" value="Rab-GAP-TBC_dom"/>
</dbReference>
<dbReference type="FunFam" id="1.10.8.1310:FF:000001">
    <property type="entry name" value="TBC1 domain family, member 20"/>
    <property type="match status" value="1"/>
</dbReference>
<dbReference type="PANTHER" id="PTHR20913">
    <property type="entry name" value="TBC1 DOMAIN FAMILY MEMBER 20/GTPASE"/>
    <property type="match status" value="1"/>
</dbReference>
<dbReference type="Gene3D" id="1.10.8.1310">
    <property type="match status" value="1"/>
</dbReference>
<dbReference type="Pfam" id="PF00566">
    <property type="entry name" value="RabGAP-TBC"/>
    <property type="match status" value="1"/>
</dbReference>
<proteinExistence type="predicted"/>
<feature type="domain" description="Rab-GAP TBC" evidence="3">
    <location>
        <begin position="64"/>
        <end position="248"/>
    </location>
</feature>
<dbReference type="SMART" id="SM00164">
    <property type="entry name" value="TBC"/>
    <property type="match status" value="1"/>
</dbReference>
<keyword evidence="5" id="KW-1185">Reference proteome</keyword>
<protein>
    <recommendedName>
        <fullName evidence="3">Rab-GAP TBC domain-containing protein</fullName>
    </recommendedName>
</protein>
<dbReference type="FunFam" id="1.10.472.80:FF:000060">
    <property type="entry name" value="TBC domain protein, putative"/>
    <property type="match status" value="1"/>
</dbReference>
<dbReference type="SUPFAM" id="SSF47923">
    <property type="entry name" value="Ypt/Rab-GAP domain of gyp1p"/>
    <property type="match status" value="2"/>
</dbReference>
<reference evidence="4" key="1">
    <citation type="journal article" date="2020" name="Stud. Mycol.">
        <title>101 Dothideomycetes genomes: a test case for predicting lifestyles and emergence of pathogens.</title>
        <authorList>
            <person name="Haridas S."/>
            <person name="Albert R."/>
            <person name="Binder M."/>
            <person name="Bloem J."/>
            <person name="Labutti K."/>
            <person name="Salamov A."/>
            <person name="Andreopoulos B."/>
            <person name="Baker S."/>
            <person name="Barry K."/>
            <person name="Bills G."/>
            <person name="Bluhm B."/>
            <person name="Cannon C."/>
            <person name="Castanera R."/>
            <person name="Culley D."/>
            <person name="Daum C."/>
            <person name="Ezra D."/>
            <person name="Gonzalez J."/>
            <person name="Henrissat B."/>
            <person name="Kuo A."/>
            <person name="Liang C."/>
            <person name="Lipzen A."/>
            <person name="Lutzoni F."/>
            <person name="Magnuson J."/>
            <person name="Mondo S."/>
            <person name="Nolan M."/>
            <person name="Ohm R."/>
            <person name="Pangilinan J."/>
            <person name="Park H.-J."/>
            <person name="Ramirez L."/>
            <person name="Alfaro M."/>
            <person name="Sun H."/>
            <person name="Tritt A."/>
            <person name="Yoshinaga Y."/>
            <person name="Zwiers L.-H."/>
            <person name="Turgeon B."/>
            <person name="Goodwin S."/>
            <person name="Spatafora J."/>
            <person name="Crous P."/>
            <person name="Grigoriev I."/>
        </authorList>
    </citation>
    <scope>NUCLEOTIDE SEQUENCE</scope>
    <source>
        <strain evidence="4">ATCC 74209</strain>
    </source>
</reference>
<sequence length="418" mass="47565">MAYCTSSQNLSVANSFAHDHSTETPSPPDVSSLERTEKIRQINAACRDRDLPTLLNLATSKHGLVDDDLRRTAWPILLGCSEETSKNETPWRSLPAHRDEYQVGLDVNRAFVYYPKGESDRQLDRRKEELSNVILEVLRRHPALCYSQGYHDIVQVFLLVLGAQDAPRALTRLTLLRIRDFMLPSLDPVIAHLELLPPIIKSVDTALYEHLPRIQASFALAATLTLFAHVVQDYRDIARLFDFFLARETVIPVYLFAVIVLSRRDELLEIDDPDMLYVSLGKLPQPLDLESLVTMTVSLYQDHPPESLHDRAWRRVSSYSVLKATKTPQDVMRQTIQQAEDFFRKQEIELRRNQAITKAVTNLKTQFKVYKRPAGAISLAIAIGIYAWWLGRSGVPSHRFLGIGLLSDIIKSVMRIVA</sequence>
<dbReference type="PROSITE" id="PS50086">
    <property type="entry name" value="TBC_RABGAP"/>
    <property type="match status" value="1"/>
</dbReference>
<gene>
    <name evidence="4" type="ORF">GQ43DRAFT_416158</name>
</gene>
<dbReference type="Gene3D" id="1.10.472.80">
    <property type="entry name" value="Ypt/Rab-GAP domain of gyp1p, domain 3"/>
    <property type="match status" value="1"/>
</dbReference>
<comment type="caution">
    <text evidence="4">The sequence shown here is derived from an EMBL/GenBank/DDBJ whole genome shotgun (WGS) entry which is preliminary data.</text>
</comment>
<dbReference type="AlphaFoldDB" id="A0A9P4JQ84"/>
<dbReference type="InterPro" id="IPR045913">
    <property type="entry name" value="TBC20/Gyp8-like"/>
</dbReference>
<evidence type="ECO:0000313" key="4">
    <source>
        <dbReference type="EMBL" id="KAF2201274.1"/>
    </source>
</evidence>